<dbReference type="PANTHER" id="PTHR24349">
    <property type="entry name" value="SERINE/THREONINE-PROTEIN KINASE"/>
    <property type="match status" value="1"/>
</dbReference>
<dbReference type="Proteomes" id="UP001187192">
    <property type="component" value="Unassembled WGS sequence"/>
</dbReference>
<keyword evidence="10" id="KW-1185">Reference proteome</keyword>
<proteinExistence type="inferred from homology"/>
<reference evidence="9" key="1">
    <citation type="submission" date="2023-07" db="EMBL/GenBank/DDBJ databases">
        <title>draft genome sequence of fig (Ficus carica).</title>
        <authorList>
            <person name="Takahashi T."/>
            <person name="Nishimura K."/>
        </authorList>
    </citation>
    <scope>NUCLEOTIDE SEQUENCE</scope>
</reference>
<name>A0AA88JDN2_FICCA</name>
<evidence type="ECO:0000256" key="3">
    <source>
        <dbReference type="ARBA" id="ARBA00022679"/>
    </source>
</evidence>
<dbReference type="SUPFAM" id="SSF56112">
    <property type="entry name" value="Protein kinase-like (PK-like)"/>
    <property type="match status" value="1"/>
</dbReference>
<evidence type="ECO:0000313" key="10">
    <source>
        <dbReference type="Proteomes" id="UP001187192"/>
    </source>
</evidence>
<dbReference type="Gramene" id="FCD_00020544-RA">
    <property type="protein sequence ID" value="FCD_00020544-RA:cds"/>
    <property type="gene ID" value="FCD_00020544"/>
</dbReference>
<keyword evidence="4" id="KW-0547">Nucleotide-binding</keyword>
<gene>
    <name evidence="9" type="ORF">TIFTF001_039140</name>
</gene>
<dbReference type="Pfam" id="PF00069">
    <property type="entry name" value="Pkinase"/>
    <property type="match status" value="1"/>
</dbReference>
<keyword evidence="2" id="KW-0723">Serine/threonine-protein kinase</keyword>
<feature type="region of interest" description="Disordered" evidence="7">
    <location>
        <begin position="54"/>
        <end position="75"/>
    </location>
</feature>
<evidence type="ECO:0000256" key="1">
    <source>
        <dbReference type="ARBA" id="ARBA00005354"/>
    </source>
</evidence>
<accession>A0AA88JDN2</accession>
<dbReference type="InterPro" id="IPR011009">
    <property type="entry name" value="Kinase-like_dom_sf"/>
</dbReference>
<organism evidence="9 10">
    <name type="scientific">Ficus carica</name>
    <name type="common">Common fig</name>
    <dbReference type="NCBI Taxonomy" id="3494"/>
    <lineage>
        <taxon>Eukaryota</taxon>
        <taxon>Viridiplantae</taxon>
        <taxon>Streptophyta</taxon>
        <taxon>Embryophyta</taxon>
        <taxon>Tracheophyta</taxon>
        <taxon>Spermatophyta</taxon>
        <taxon>Magnoliopsida</taxon>
        <taxon>eudicotyledons</taxon>
        <taxon>Gunneridae</taxon>
        <taxon>Pentapetalae</taxon>
        <taxon>rosids</taxon>
        <taxon>fabids</taxon>
        <taxon>Rosales</taxon>
        <taxon>Moraceae</taxon>
        <taxon>Ficeae</taxon>
        <taxon>Ficus</taxon>
    </lineage>
</organism>
<dbReference type="Gene3D" id="3.30.200.20">
    <property type="entry name" value="Phosphorylase Kinase, domain 1"/>
    <property type="match status" value="1"/>
</dbReference>
<dbReference type="AlphaFoldDB" id="A0AA88JDN2"/>
<dbReference type="PROSITE" id="PS50011">
    <property type="entry name" value="PROTEIN_KINASE_DOM"/>
    <property type="match status" value="1"/>
</dbReference>
<dbReference type="InterPro" id="IPR000719">
    <property type="entry name" value="Prot_kinase_dom"/>
</dbReference>
<evidence type="ECO:0000256" key="2">
    <source>
        <dbReference type="ARBA" id="ARBA00022527"/>
    </source>
</evidence>
<dbReference type="EMBL" id="BTGU01001028">
    <property type="protein sequence ID" value="GMN70099.1"/>
    <property type="molecule type" value="Genomic_DNA"/>
</dbReference>
<keyword evidence="3" id="KW-0808">Transferase</keyword>
<dbReference type="InterPro" id="IPR050205">
    <property type="entry name" value="CDPK_Ser/Thr_kinases"/>
</dbReference>
<dbReference type="GO" id="GO:0004674">
    <property type="term" value="F:protein serine/threonine kinase activity"/>
    <property type="evidence" value="ECO:0007669"/>
    <property type="project" value="UniProtKB-KW"/>
</dbReference>
<dbReference type="GO" id="GO:0005524">
    <property type="term" value="F:ATP binding"/>
    <property type="evidence" value="ECO:0007669"/>
    <property type="project" value="UniProtKB-KW"/>
</dbReference>
<feature type="compositionally biased region" description="Acidic residues" evidence="7">
    <location>
        <begin position="54"/>
        <end position="74"/>
    </location>
</feature>
<sequence>MKKKILGKPGIYVEDFTSIYSLGENIGYNRYVCTEKATGIKYSCLRLEKKYFDDDDDDDDNDDDDDDDDDDDVDSVIRERLRRSVEIGEHMMKSKRQQYYPSNNNNSNILESKAAYVDNYYVYLVMELLSGDRLDEWIKAKEKELDDEEAAYLFWQVLNAIHAFHSMEVMLRTLDLSHFWFLPEYKGKLHIKYEIDLDAIFINEGNN</sequence>
<keyword evidence="5" id="KW-0418">Kinase</keyword>
<keyword evidence="6" id="KW-0067">ATP-binding</keyword>
<protein>
    <recommendedName>
        <fullName evidence="8">Protein kinase domain-containing protein</fullName>
    </recommendedName>
</protein>
<evidence type="ECO:0000313" key="9">
    <source>
        <dbReference type="EMBL" id="GMN70099.1"/>
    </source>
</evidence>
<evidence type="ECO:0000259" key="8">
    <source>
        <dbReference type="PROSITE" id="PS50011"/>
    </source>
</evidence>
<feature type="domain" description="Protein kinase" evidence="8">
    <location>
        <begin position="20"/>
        <end position="207"/>
    </location>
</feature>
<comment type="similarity">
    <text evidence="1">Belongs to the protein kinase superfamily. CAMK Ser/Thr protein kinase family. CaMK subfamily.</text>
</comment>
<comment type="caution">
    <text evidence="9">The sequence shown here is derived from an EMBL/GenBank/DDBJ whole genome shotgun (WGS) entry which is preliminary data.</text>
</comment>
<evidence type="ECO:0000256" key="7">
    <source>
        <dbReference type="SAM" id="MobiDB-lite"/>
    </source>
</evidence>
<evidence type="ECO:0000256" key="6">
    <source>
        <dbReference type="ARBA" id="ARBA00022840"/>
    </source>
</evidence>
<dbReference type="Gene3D" id="1.10.510.10">
    <property type="entry name" value="Transferase(Phosphotransferase) domain 1"/>
    <property type="match status" value="1"/>
</dbReference>
<evidence type="ECO:0000256" key="4">
    <source>
        <dbReference type="ARBA" id="ARBA00022741"/>
    </source>
</evidence>
<evidence type="ECO:0000256" key="5">
    <source>
        <dbReference type="ARBA" id="ARBA00022777"/>
    </source>
</evidence>